<evidence type="ECO:0000313" key="2">
    <source>
        <dbReference type="EMBL" id="TNC35594.1"/>
    </source>
</evidence>
<comment type="caution">
    <text evidence="2">The sequence shown here is derived from an EMBL/GenBank/DDBJ whole genome shotgun (WGS) entry which is preliminary data.</text>
</comment>
<evidence type="ECO:0000256" key="1">
    <source>
        <dbReference type="SAM" id="Phobius"/>
    </source>
</evidence>
<sequence length="260" mass="28947">MVYLLPLLLPRVLLRLVPAAPPQLLGTLARRPWAVPQHVLEELHHVPQHVRHGRLQQMGLLFLHRRLGVVAPVRLLPLAALLLAVARLLLRGLPDTPPPRREAVALRLQQVELLLRLAWHLLAPLALALLPLLLAGALLAEQPLEQLPLVVLEPAVLLQPGLPRPLLERKELPRDAAAALEPTHHRPLEEGLEEPREHRLHPRRVVLLAALVGAALDRLVLALPFLLLVEQRVTRLALEELLALERESGVGYLHRASVPP</sequence>
<reference evidence="2 3" key="1">
    <citation type="submission" date="2019-05" db="EMBL/GenBank/DDBJ databases">
        <title>Mumia sp. nov., isolated from the intestinal contents of plateau pika (Ochotona curzoniae) in the Qinghai-Tibet plateau of China.</title>
        <authorList>
            <person name="Tian Z."/>
        </authorList>
    </citation>
    <scope>NUCLEOTIDE SEQUENCE [LARGE SCALE GENOMIC DNA]</scope>
    <source>
        <strain evidence="3">527</strain>
    </source>
</reference>
<keyword evidence="1" id="KW-0472">Membrane</keyword>
<feature type="transmembrane region" description="Helical" evidence="1">
    <location>
        <begin position="117"/>
        <end position="140"/>
    </location>
</feature>
<dbReference type="RefSeq" id="WP_139106955.1">
    <property type="nucleotide sequence ID" value="NZ_VDFR01000145.1"/>
</dbReference>
<protein>
    <submittedName>
        <fullName evidence="2">Uncharacterized protein</fullName>
    </submittedName>
</protein>
<dbReference type="Proteomes" id="UP000306740">
    <property type="component" value="Unassembled WGS sequence"/>
</dbReference>
<gene>
    <name evidence="2" type="ORF">FHE65_26975</name>
</gene>
<accession>A0A5C4MES8</accession>
<keyword evidence="1" id="KW-1133">Transmembrane helix</keyword>
<organism evidence="2 3">
    <name type="scientific">Mumia zhuanghuii</name>
    <dbReference type="NCBI Taxonomy" id="2585211"/>
    <lineage>
        <taxon>Bacteria</taxon>
        <taxon>Bacillati</taxon>
        <taxon>Actinomycetota</taxon>
        <taxon>Actinomycetes</taxon>
        <taxon>Propionibacteriales</taxon>
        <taxon>Nocardioidaceae</taxon>
        <taxon>Mumia</taxon>
    </lineage>
</organism>
<feature type="transmembrane region" description="Helical" evidence="1">
    <location>
        <begin position="205"/>
        <end position="229"/>
    </location>
</feature>
<name>A0A5C4MES8_9ACTN</name>
<evidence type="ECO:0000313" key="3">
    <source>
        <dbReference type="Proteomes" id="UP000306740"/>
    </source>
</evidence>
<proteinExistence type="predicted"/>
<feature type="transmembrane region" description="Helical" evidence="1">
    <location>
        <begin position="69"/>
        <end position="90"/>
    </location>
</feature>
<dbReference type="EMBL" id="VDFR01000145">
    <property type="protein sequence ID" value="TNC35594.1"/>
    <property type="molecule type" value="Genomic_DNA"/>
</dbReference>
<keyword evidence="1" id="KW-0812">Transmembrane</keyword>
<dbReference type="AlphaFoldDB" id="A0A5C4MES8"/>